<dbReference type="SUPFAM" id="SSF55347">
    <property type="entry name" value="Glyceraldehyde-3-phosphate dehydrogenase-like, C-terminal domain"/>
    <property type="match status" value="1"/>
</dbReference>
<feature type="domain" description="GFO/IDH/MocA-like oxidoreductase" evidence="2">
    <location>
        <begin position="134"/>
        <end position="258"/>
    </location>
</feature>
<reference evidence="3 4" key="1">
    <citation type="submission" date="2021-03" db="EMBL/GenBank/DDBJ databases">
        <title>Genomic Encyclopedia of Type Strains, Phase IV (KMG-IV): sequencing the most valuable type-strain genomes for metagenomic binning, comparative biology and taxonomic classification.</title>
        <authorList>
            <person name="Goeker M."/>
        </authorList>
    </citation>
    <scope>NUCLEOTIDE SEQUENCE [LARGE SCALE GENOMIC DNA]</scope>
    <source>
        <strain evidence="3 4">DSM 6139</strain>
    </source>
</reference>
<dbReference type="InterPro" id="IPR000683">
    <property type="entry name" value="Gfo/Idh/MocA-like_OxRdtase_N"/>
</dbReference>
<dbReference type="EMBL" id="JAGGKC010000020">
    <property type="protein sequence ID" value="MBP1919876.1"/>
    <property type="molecule type" value="Genomic_DNA"/>
</dbReference>
<name>A0ABS4G5P7_9CLOT</name>
<gene>
    <name evidence="3" type="ORF">J2Z34_002372</name>
</gene>
<dbReference type="Pfam" id="PF22725">
    <property type="entry name" value="GFO_IDH_MocA_C3"/>
    <property type="match status" value="1"/>
</dbReference>
<dbReference type="Gene3D" id="3.40.50.720">
    <property type="entry name" value="NAD(P)-binding Rossmann-like Domain"/>
    <property type="match status" value="1"/>
</dbReference>
<organism evidence="3 4">
    <name type="scientific">Youngiibacter multivorans</name>
    <dbReference type="NCBI Taxonomy" id="937251"/>
    <lineage>
        <taxon>Bacteria</taxon>
        <taxon>Bacillati</taxon>
        <taxon>Bacillota</taxon>
        <taxon>Clostridia</taxon>
        <taxon>Eubacteriales</taxon>
        <taxon>Clostridiaceae</taxon>
        <taxon>Youngiibacter</taxon>
    </lineage>
</organism>
<dbReference type="PANTHER" id="PTHR43249">
    <property type="entry name" value="UDP-N-ACETYL-2-AMINO-2-DEOXY-D-GLUCURONATE OXIDASE"/>
    <property type="match status" value="1"/>
</dbReference>
<proteinExistence type="predicted"/>
<dbReference type="SUPFAM" id="SSF51735">
    <property type="entry name" value="NAD(P)-binding Rossmann-fold domains"/>
    <property type="match status" value="1"/>
</dbReference>
<evidence type="ECO:0000259" key="1">
    <source>
        <dbReference type="Pfam" id="PF01408"/>
    </source>
</evidence>
<sequence>MKRIGIAGIGQIAGDYMSIFGEGMVDGAALAALSSRNTVKAEEAAKKCGISDIRIFDSYTDMLDSGLVDGVIITTPHTLHAKMAEEAIARGISVLVDKPLGVSTIEVERLVTLADGRPDLAAGVMVNRRANKLYRKVWDIVRSGSLGELRRSSWQITNLYRTYAYYRSGSWRGSWKTEAGGVLMNQAVHQFDLLLWIAGMPERISAYTAEGLHRPVTTENDVTLVLFYENGATGTFTASTHECPGTNRLELSFDRGQIIVEDDSRLTVRTLSMPEEEFARTETGYFTKVPWTEAFEEIPIVPNKVEQAATIQNFVDAIDGAKDIQCSFRGGRDTVRAVNAAYLSAWTGRPVAVNFDPDEYEVAYQRKVSEEEGKNAWTGKE</sequence>
<dbReference type="InterPro" id="IPR052515">
    <property type="entry name" value="Gfo/Idh/MocA_Oxidoreductase"/>
</dbReference>
<dbReference type="Pfam" id="PF01408">
    <property type="entry name" value="GFO_IDH_MocA"/>
    <property type="match status" value="1"/>
</dbReference>
<keyword evidence="4" id="KW-1185">Reference proteome</keyword>
<dbReference type="Gene3D" id="3.30.360.10">
    <property type="entry name" value="Dihydrodipicolinate Reductase, domain 2"/>
    <property type="match status" value="1"/>
</dbReference>
<evidence type="ECO:0000313" key="3">
    <source>
        <dbReference type="EMBL" id="MBP1919876.1"/>
    </source>
</evidence>
<accession>A0ABS4G5P7</accession>
<dbReference type="InterPro" id="IPR055170">
    <property type="entry name" value="GFO_IDH_MocA-like_dom"/>
</dbReference>
<evidence type="ECO:0000259" key="2">
    <source>
        <dbReference type="Pfam" id="PF22725"/>
    </source>
</evidence>
<dbReference type="InterPro" id="IPR036291">
    <property type="entry name" value="NAD(P)-bd_dom_sf"/>
</dbReference>
<dbReference type="RefSeq" id="WP_209460057.1">
    <property type="nucleotide sequence ID" value="NZ_JAGGKC010000020.1"/>
</dbReference>
<protein>
    <submittedName>
        <fullName evidence="3">Dehydrogenase</fullName>
    </submittedName>
</protein>
<dbReference type="PANTHER" id="PTHR43249:SF1">
    <property type="entry name" value="D-GLUCOSIDE 3-DEHYDROGENASE"/>
    <property type="match status" value="1"/>
</dbReference>
<evidence type="ECO:0000313" key="4">
    <source>
        <dbReference type="Proteomes" id="UP001519271"/>
    </source>
</evidence>
<dbReference type="Proteomes" id="UP001519271">
    <property type="component" value="Unassembled WGS sequence"/>
</dbReference>
<comment type="caution">
    <text evidence="3">The sequence shown here is derived from an EMBL/GenBank/DDBJ whole genome shotgun (WGS) entry which is preliminary data.</text>
</comment>
<feature type="domain" description="Gfo/Idh/MocA-like oxidoreductase N-terminal" evidence="1">
    <location>
        <begin position="3"/>
        <end position="116"/>
    </location>
</feature>